<protein>
    <submittedName>
        <fullName evidence="1">SAC3 family protein B isoform X1</fullName>
    </submittedName>
</protein>
<gene>
    <name evidence="1" type="ORF">Cni_G16697</name>
</gene>
<organism evidence="1 2">
    <name type="scientific">Canna indica</name>
    <name type="common">Indian-shot</name>
    <dbReference type="NCBI Taxonomy" id="4628"/>
    <lineage>
        <taxon>Eukaryota</taxon>
        <taxon>Viridiplantae</taxon>
        <taxon>Streptophyta</taxon>
        <taxon>Embryophyta</taxon>
        <taxon>Tracheophyta</taxon>
        <taxon>Spermatophyta</taxon>
        <taxon>Magnoliopsida</taxon>
        <taxon>Liliopsida</taxon>
        <taxon>Zingiberales</taxon>
        <taxon>Cannaceae</taxon>
        <taxon>Canna</taxon>
    </lineage>
</organism>
<name>A0AAQ3KFW9_9LILI</name>
<sequence length="79" mass="8878">MSVMLNAKNPSSSSLQLDSEREIQARVGRLARFNVKLSQSSENLLSAKHKTLESELDQASLDKLDFCQTNLCKGLIKRR</sequence>
<evidence type="ECO:0000313" key="2">
    <source>
        <dbReference type="Proteomes" id="UP001327560"/>
    </source>
</evidence>
<proteinExistence type="predicted"/>
<evidence type="ECO:0000313" key="1">
    <source>
        <dbReference type="EMBL" id="WOL07947.1"/>
    </source>
</evidence>
<reference evidence="1 2" key="1">
    <citation type="submission" date="2023-10" db="EMBL/GenBank/DDBJ databases">
        <title>Chromosome-scale genome assembly provides insights into flower coloration mechanisms of Canna indica.</title>
        <authorList>
            <person name="Li C."/>
        </authorList>
    </citation>
    <scope>NUCLEOTIDE SEQUENCE [LARGE SCALE GENOMIC DNA]</scope>
    <source>
        <tissue evidence="1">Flower</tissue>
    </source>
</reference>
<dbReference type="Proteomes" id="UP001327560">
    <property type="component" value="Chromosome 5"/>
</dbReference>
<keyword evidence="2" id="KW-1185">Reference proteome</keyword>
<dbReference type="EMBL" id="CP136894">
    <property type="protein sequence ID" value="WOL07947.1"/>
    <property type="molecule type" value="Genomic_DNA"/>
</dbReference>
<accession>A0AAQ3KFW9</accession>
<dbReference type="AlphaFoldDB" id="A0AAQ3KFW9"/>